<dbReference type="Proteomes" id="UP001630127">
    <property type="component" value="Unassembled WGS sequence"/>
</dbReference>
<dbReference type="AlphaFoldDB" id="A0ABD3AS67"/>
<dbReference type="PANTHER" id="PTHR35104:SF13">
    <property type="entry name" value="OS03G0807000 PROTEIN"/>
    <property type="match status" value="1"/>
</dbReference>
<feature type="region of interest" description="Disordered" evidence="1">
    <location>
        <begin position="83"/>
        <end position="107"/>
    </location>
</feature>
<dbReference type="EMBL" id="JBJUIK010000003">
    <property type="protein sequence ID" value="KAL3534031.1"/>
    <property type="molecule type" value="Genomic_DNA"/>
</dbReference>
<name>A0ABD3AS67_9GENT</name>
<organism evidence="2 3">
    <name type="scientific">Cinchona calisaya</name>
    <dbReference type="NCBI Taxonomy" id="153742"/>
    <lineage>
        <taxon>Eukaryota</taxon>
        <taxon>Viridiplantae</taxon>
        <taxon>Streptophyta</taxon>
        <taxon>Embryophyta</taxon>
        <taxon>Tracheophyta</taxon>
        <taxon>Spermatophyta</taxon>
        <taxon>Magnoliopsida</taxon>
        <taxon>eudicotyledons</taxon>
        <taxon>Gunneridae</taxon>
        <taxon>Pentapetalae</taxon>
        <taxon>asterids</taxon>
        <taxon>lamiids</taxon>
        <taxon>Gentianales</taxon>
        <taxon>Rubiaceae</taxon>
        <taxon>Cinchonoideae</taxon>
        <taxon>Cinchoneae</taxon>
        <taxon>Cinchona</taxon>
    </lineage>
</organism>
<keyword evidence="3" id="KW-1185">Reference proteome</keyword>
<protein>
    <submittedName>
        <fullName evidence="2">Uncharacterized protein</fullName>
    </submittedName>
</protein>
<gene>
    <name evidence="2" type="ORF">ACH5RR_007552</name>
</gene>
<reference evidence="2 3" key="1">
    <citation type="submission" date="2024-11" db="EMBL/GenBank/DDBJ databases">
        <title>A near-complete genome assembly of Cinchona calisaya.</title>
        <authorList>
            <person name="Lian D.C."/>
            <person name="Zhao X.W."/>
            <person name="Wei L."/>
        </authorList>
    </citation>
    <scope>NUCLEOTIDE SEQUENCE [LARGE SCALE GENOMIC DNA]</scope>
    <source>
        <tissue evidence="2">Nenye</tissue>
    </source>
</reference>
<proteinExistence type="predicted"/>
<accession>A0ABD3AS67</accession>
<dbReference type="PANTHER" id="PTHR35104">
    <property type="entry name" value="OS03G0807000 PROTEIN"/>
    <property type="match status" value="1"/>
</dbReference>
<evidence type="ECO:0000313" key="3">
    <source>
        <dbReference type="Proteomes" id="UP001630127"/>
    </source>
</evidence>
<evidence type="ECO:0000256" key="1">
    <source>
        <dbReference type="SAM" id="MobiDB-lite"/>
    </source>
</evidence>
<sequence length="107" mass="11947">MVLNSRVVVGVANLSANACQYIACNPERLPSDQVLYLLFCFPFQQIRRLSLCFCTFFCFPLLPPPPSPHHHHGVPSLHNNSFYLSSSSSSSSSSDSDDYQDAHPHLH</sequence>
<evidence type="ECO:0000313" key="2">
    <source>
        <dbReference type="EMBL" id="KAL3534031.1"/>
    </source>
</evidence>
<feature type="compositionally biased region" description="Low complexity" evidence="1">
    <location>
        <begin position="85"/>
        <end position="94"/>
    </location>
</feature>
<comment type="caution">
    <text evidence="2">The sequence shown here is derived from an EMBL/GenBank/DDBJ whole genome shotgun (WGS) entry which is preliminary data.</text>
</comment>